<protein>
    <submittedName>
        <fullName evidence="1">Uncharacterized protein</fullName>
    </submittedName>
</protein>
<sequence>MDQFRTFSQRLYTKTAQCYFSLLHERGSYVARYGWEAGCEKFPL</sequence>
<name>A0A0E9UJE7_ANGAN</name>
<evidence type="ECO:0000313" key="1">
    <source>
        <dbReference type="EMBL" id="JAH65118.1"/>
    </source>
</evidence>
<dbReference type="AlphaFoldDB" id="A0A0E9UJE7"/>
<accession>A0A0E9UJE7</accession>
<reference evidence="1" key="2">
    <citation type="journal article" date="2015" name="Fish Shellfish Immunol.">
        <title>Early steps in the European eel (Anguilla anguilla)-Vibrio vulnificus interaction in the gills: Role of the RtxA13 toxin.</title>
        <authorList>
            <person name="Callol A."/>
            <person name="Pajuelo D."/>
            <person name="Ebbesson L."/>
            <person name="Teles M."/>
            <person name="MacKenzie S."/>
            <person name="Amaro C."/>
        </authorList>
    </citation>
    <scope>NUCLEOTIDE SEQUENCE</scope>
</reference>
<proteinExistence type="predicted"/>
<organism evidence="1">
    <name type="scientific">Anguilla anguilla</name>
    <name type="common">European freshwater eel</name>
    <name type="synonym">Muraena anguilla</name>
    <dbReference type="NCBI Taxonomy" id="7936"/>
    <lineage>
        <taxon>Eukaryota</taxon>
        <taxon>Metazoa</taxon>
        <taxon>Chordata</taxon>
        <taxon>Craniata</taxon>
        <taxon>Vertebrata</taxon>
        <taxon>Euteleostomi</taxon>
        <taxon>Actinopterygii</taxon>
        <taxon>Neopterygii</taxon>
        <taxon>Teleostei</taxon>
        <taxon>Anguilliformes</taxon>
        <taxon>Anguillidae</taxon>
        <taxon>Anguilla</taxon>
    </lineage>
</organism>
<reference evidence="1" key="1">
    <citation type="submission" date="2014-11" db="EMBL/GenBank/DDBJ databases">
        <authorList>
            <person name="Amaro Gonzalez C."/>
        </authorList>
    </citation>
    <scope>NUCLEOTIDE SEQUENCE</scope>
</reference>
<dbReference type="EMBL" id="GBXM01043459">
    <property type="protein sequence ID" value="JAH65118.1"/>
    <property type="molecule type" value="Transcribed_RNA"/>
</dbReference>